<evidence type="ECO:0000313" key="6">
    <source>
        <dbReference type="EMBL" id="KAK5164894.1"/>
    </source>
</evidence>
<dbReference type="RefSeq" id="XP_064655090.1">
    <property type="nucleotide sequence ID" value="XM_064806785.1"/>
</dbReference>
<comment type="caution">
    <text evidence="6">The sequence shown here is derived from an EMBL/GenBank/DDBJ whole genome shotgun (WGS) entry which is preliminary data.</text>
</comment>
<dbReference type="InterPro" id="IPR029058">
    <property type="entry name" value="AB_hydrolase_fold"/>
</dbReference>
<evidence type="ECO:0000256" key="3">
    <source>
        <dbReference type="ARBA" id="ARBA00048461"/>
    </source>
</evidence>
<dbReference type="InterPro" id="IPR002921">
    <property type="entry name" value="Fungal_lipase-type"/>
</dbReference>
<dbReference type="InterPro" id="IPR051218">
    <property type="entry name" value="Sec_MonoDiacylglyc_Lipase"/>
</dbReference>
<proteinExistence type="inferred from homology"/>
<dbReference type="SUPFAM" id="SSF53474">
    <property type="entry name" value="alpha/beta-Hydrolases"/>
    <property type="match status" value="1"/>
</dbReference>
<sequence>MLLSSLTFLFISLVNLSRSASVNPDTLATFERIAGYAGAAYCSSNHVTGVNGPTIFPPNIYDSNGATTIAYSFLKVDERKTTGLIMLDHAHKALVITFRGTISDADWETNLEFVLEDASDVCGKGCKAHAGFFASWRGVSDIVTTKWRALSQQYPQYSTIITGHSLGGAIAHLCAAGLKTVGPNAAMSLYSYASPRVGNEVFASFINQRFGANIYRFTHLDDPIPRLPGRLLGFVHTSPEYFITSPHIRKVLSAGKKTLAKPENVVVQAGDIHVLAGPENEAGNVGYQTQGQKPTIFDTLADLFTLLFTALPEQEDPS</sequence>
<accession>A0AAV9P1E9</accession>
<evidence type="ECO:0000313" key="7">
    <source>
        <dbReference type="Proteomes" id="UP001337655"/>
    </source>
</evidence>
<feature type="domain" description="Fungal lipase-type" evidence="5">
    <location>
        <begin position="95"/>
        <end position="230"/>
    </location>
</feature>
<dbReference type="GO" id="GO:0006629">
    <property type="term" value="P:lipid metabolic process"/>
    <property type="evidence" value="ECO:0007669"/>
    <property type="project" value="InterPro"/>
</dbReference>
<reference evidence="6 7" key="1">
    <citation type="submission" date="2023-08" db="EMBL/GenBank/DDBJ databases">
        <title>Black Yeasts Isolated from many extreme environments.</title>
        <authorList>
            <person name="Coleine C."/>
            <person name="Stajich J.E."/>
            <person name="Selbmann L."/>
        </authorList>
    </citation>
    <scope>NUCLEOTIDE SEQUENCE [LARGE SCALE GENOMIC DNA]</scope>
    <source>
        <strain evidence="6 7">CCFEE 5935</strain>
    </source>
</reference>
<dbReference type="AlphaFoldDB" id="A0AAV9P1E9"/>
<dbReference type="PANTHER" id="PTHR45856:SF11">
    <property type="entry name" value="FUNGAL LIPASE-LIKE DOMAIN-CONTAINING PROTEIN"/>
    <property type="match status" value="1"/>
</dbReference>
<keyword evidence="4" id="KW-0732">Signal</keyword>
<gene>
    <name evidence="6" type="ORF">LTR77_009558</name>
</gene>
<organism evidence="6 7">
    <name type="scientific">Saxophila tyrrhenica</name>
    <dbReference type="NCBI Taxonomy" id="1690608"/>
    <lineage>
        <taxon>Eukaryota</taxon>
        <taxon>Fungi</taxon>
        <taxon>Dikarya</taxon>
        <taxon>Ascomycota</taxon>
        <taxon>Pezizomycotina</taxon>
        <taxon>Dothideomycetes</taxon>
        <taxon>Dothideomycetidae</taxon>
        <taxon>Mycosphaerellales</taxon>
        <taxon>Extremaceae</taxon>
        <taxon>Saxophila</taxon>
    </lineage>
</organism>
<comment type="catalytic activity">
    <reaction evidence="2">
        <text>a diacylglycerol + H2O = a monoacylglycerol + a fatty acid + H(+)</text>
        <dbReference type="Rhea" id="RHEA:32731"/>
        <dbReference type="ChEBI" id="CHEBI:15377"/>
        <dbReference type="ChEBI" id="CHEBI:15378"/>
        <dbReference type="ChEBI" id="CHEBI:17408"/>
        <dbReference type="ChEBI" id="CHEBI:18035"/>
        <dbReference type="ChEBI" id="CHEBI:28868"/>
    </reaction>
</comment>
<evidence type="ECO:0000256" key="2">
    <source>
        <dbReference type="ARBA" id="ARBA00047591"/>
    </source>
</evidence>
<comment type="similarity">
    <text evidence="1">Belongs to the AB hydrolase superfamily. Lipase family. Class 3 subfamily.</text>
</comment>
<keyword evidence="7" id="KW-1185">Reference proteome</keyword>
<dbReference type="Proteomes" id="UP001337655">
    <property type="component" value="Unassembled WGS sequence"/>
</dbReference>
<feature type="signal peptide" evidence="4">
    <location>
        <begin position="1"/>
        <end position="19"/>
    </location>
</feature>
<comment type="catalytic activity">
    <reaction evidence="3">
        <text>a monoacylglycerol + H2O = glycerol + a fatty acid + H(+)</text>
        <dbReference type="Rhea" id="RHEA:15245"/>
        <dbReference type="ChEBI" id="CHEBI:15377"/>
        <dbReference type="ChEBI" id="CHEBI:15378"/>
        <dbReference type="ChEBI" id="CHEBI:17408"/>
        <dbReference type="ChEBI" id="CHEBI:17754"/>
        <dbReference type="ChEBI" id="CHEBI:28868"/>
    </reaction>
</comment>
<dbReference type="PANTHER" id="PTHR45856">
    <property type="entry name" value="ALPHA/BETA-HYDROLASES SUPERFAMILY PROTEIN"/>
    <property type="match status" value="1"/>
</dbReference>
<protein>
    <recommendedName>
        <fullName evidence="5">Fungal lipase-type domain-containing protein</fullName>
    </recommendedName>
</protein>
<dbReference type="Pfam" id="PF01764">
    <property type="entry name" value="Lipase_3"/>
    <property type="match status" value="1"/>
</dbReference>
<evidence type="ECO:0000256" key="1">
    <source>
        <dbReference type="ARBA" id="ARBA00043996"/>
    </source>
</evidence>
<evidence type="ECO:0000259" key="5">
    <source>
        <dbReference type="Pfam" id="PF01764"/>
    </source>
</evidence>
<evidence type="ECO:0000256" key="4">
    <source>
        <dbReference type="SAM" id="SignalP"/>
    </source>
</evidence>
<dbReference type="CDD" id="cd00519">
    <property type="entry name" value="Lipase_3"/>
    <property type="match status" value="1"/>
</dbReference>
<dbReference type="Gene3D" id="3.40.50.1820">
    <property type="entry name" value="alpha/beta hydrolase"/>
    <property type="match status" value="1"/>
</dbReference>
<dbReference type="EMBL" id="JAVRRT010000018">
    <property type="protein sequence ID" value="KAK5164894.1"/>
    <property type="molecule type" value="Genomic_DNA"/>
</dbReference>
<feature type="chain" id="PRO_5043933984" description="Fungal lipase-type domain-containing protein" evidence="4">
    <location>
        <begin position="20"/>
        <end position="318"/>
    </location>
</feature>
<name>A0AAV9P1E9_9PEZI</name>
<dbReference type="GeneID" id="89930889"/>